<dbReference type="Gene3D" id="3.30.565.10">
    <property type="entry name" value="Histidine kinase-like ATPase, C-terminal domain"/>
    <property type="match status" value="1"/>
</dbReference>
<dbReference type="PROSITE" id="PS50109">
    <property type="entry name" value="HIS_KIN"/>
    <property type="match status" value="1"/>
</dbReference>
<evidence type="ECO:0000256" key="1">
    <source>
        <dbReference type="ARBA" id="ARBA00000085"/>
    </source>
</evidence>
<keyword evidence="9" id="KW-0472">Membrane</keyword>
<keyword evidence="8" id="KW-0902">Two-component regulatory system</keyword>
<keyword evidence="6 11" id="KW-0418">Kinase</keyword>
<feature type="transmembrane region" description="Helical" evidence="9">
    <location>
        <begin position="158"/>
        <end position="182"/>
    </location>
</feature>
<dbReference type="SMART" id="SM00388">
    <property type="entry name" value="HisKA"/>
    <property type="match status" value="1"/>
</dbReference>
<keyword evidence="9" id="KW-1133">Transmembrane helix</keyword>
<evidence type="ECO:0000256" key="2">
    <source>
        <dbReference type="ARBA" id="ARBA00012438"/>
    </source>
</evidence>
<dbReference type="InterPro" id="IPR005467">
    <property type="entry name" value="His_kinase_dom"/>
</dbReference>
<evidence type="ECO:0000256" key="9">
    <source>
        <dbReference type="SAM" id="Phobius"/>
    </source>
</evidence>
<keyword evidence="5" id="KW-0547">Nucleotide-binding</keyword>
<evidence type="ECO:0000256" key="7">
    <source>
        <dbReference type="ARBA" id="ARBA00022840"/>
    </source>
</evidence>
<dbReference type="Pfam" id="PF00512">
    <property type="entry name" value="HisKA"/>
    <property type="match status" value="1"/>
</dbReference>
<organism evidence="11 12">
    <name type="scientific">Ureibacillus aquaedulcis</name>
    <dbReference type="NCBI Taxonomy" id="3058421"/>
    <lineage>
        <taxon>Bacteria</taxon>
        <taxon>Bacillati</taxon>
        <taxon>Bacillota</taxon>
        <taxon>Bacilli</taxon>
        <taxon>Bacillales</taxon>
        <taxon>Caryophanaceae</taxon>
        <taxon>Ureibacillus</taxon>
    </lineage>
</organism>
<keyword evidence="4" id="KW-0808">Transferase</keyword>
<dbReference type="PRINTS" id="PR00344">
    <property type="entry name" value="BCTRLSENSOR"/>
</dbReference>
<dbReference type="PANTHER" id="PTHR43711:SF1">
    <property type="entry name" value="HISTIDINE KINASE 1"/>
    <property type="match status" value="1"/>
</dbReference>
<keyword evidence="9" id="KW-0812">Transmembrane</keyword>
<dbReference type="CDD" id="cd00082">
    <property type="entry name" value="HisKA"/>
    <property type="match status" value="1"/>
</dbReference>
<keyword evidence="3" id="KW-0597">Phosphoprotein</keyword>
<evidence type="ECO:0000256" key="3">
    <source>
        <dbReference type="ARBA" id="ARBA00022553"/>
    </source>
</evidence>
<evidence type="ECO:0000256" key="8">
    <source>
        <dbReference type="ARBA" id="ARBA00023012"/>
    </source>
</evidence>
<evidence type="ECO:0000256" key="6">
    <source>
        <dbReference type="ARBA" id="ARBA00022777"/>
    </source>
</evidence>
<feature type="domain" description="Histidine kinase" evidence="10">
    <location>
        <begin position="198"/>
        <end position="415"/>
    </location>
</feature>
<reference evidence="11" key="1">
    <citation type="submission" date="2023-07" db="EMBL/GenBank/DDBJ databases">
        <title>Ureibacillus sp. isolated from freshwater well.</title>
        <authorList>
            <person name="Kirdat K."/>
            <person name="Bhatt A."/>
            <person name="Teware R."/>
            <person name="Bhavsar Y."/>
            <person name="Yadav A."/>
        </authorList>
    </citation>
    <scope>NUCLEOTIDE SEQUENCE</scope>
    <source>
        <strain evidence="11">BA0131</strain>
    </source>
</reference>
<dbReference type="InterPro" id="IPR050736">
    <property type="entry name" value="Sensor_HK_Regulatory"/>
</dbReference>
<accession>A0ABT8GVV2</accession>
<dbReference type="InterPro" id="IPR003594">
    <property type="entry name" value="HATPase_dom"/>
</dbReference>
<dbReference type="SMART" id="SM00387">
    <property type="entry name" value="HATPase_c"/>
    <property type="match status" value="1"/>
</dbReference>
<dbReference type="SUPFAM" id="SSF47384">
    <property type="entry name" value="Homodimeric domain of signal transducing histidine kinase"/>
    <property type="match status" value="1"/>
</dbReference>
<dbReference type="GO" id="GO:0016301">
    <property type="term" value="F:kinase activity"/>
    <property type="evidence" value="ECO:0007669"/>
    <property type="project" value="UniProtKB-KW"/>
</dbReference>
<proteinExistence type="predicted"/>
<dbReference type="PANTHER" id="PTHR43711">
    <property type="entry name" value="TWO-COMPONENT HISTIDINE KINASE"/>
    <property type="match status" value="1"/>
</dbReference>
<dbReference type="CDD" id="cd00075">
    <property type="entry name" value="HATPase"/>
    <property type="match status" value="1"/>
</dbReference>
<comment type="caution">
    <text evidence="11">The sequence shown here is derived from an EMBL/GenBank/DDBJ whole genome shotgun (WGS) entry which is preliminary data.</text>
</comment>
<evidence type="ECO:0000256" key="4">
    <source>
        <dbReference type="ARBA" id="ARBA00022679"/>
    </source>
</evidence>
<comment type="catalytic activity">
    <reaction evidence="1">
        <text>ATP + protein L-histidine = ADP + protein N-phospho-L-histidine.</text>
        <dbReference type="EC" id="2.7.13.3"/>
    </reaction>
</comment>
<dbReference type="InterPro" id="IPR036097">
    <property type="entry name" value="HisK_dim/P_sf"/>
</dbReference>
<dbReference type="Proteomes" id="UP001172743">
    <property type="component" value="Unassembled WGS sequence"/>
</dbReference>
<dbReference type="EMBL" id="JAUHTQ010000024">
    <property type="protein sequence ID" value="MDN4495546.1"/>
    <property type="molecule type" value="Genomic_DNA"/>
</dbReference>
<dbReference type="EC" id="2.7.13.3" evidence="2"/>
<name>A0ABT8GVV2_9BACL</name>
<keyword evidence="7" id="KW-0067">ATP-binding</keyword>
<evidence type="ECO:0000259" key="10">
    <source>
        <dbReference type="PROSITE" id="PS50109"/>
    </source>
</evidence>
<dbReference type="SUPFAM" id="SSF55874">
    <property type="entry name" value="ATPase domain of HSP90 chaperone/DNA topoisomerase II/histidine kinase"/>
    <property type="match status" value="1"/>
</dbReference>
<dbReference type="InterPro" id="IPR004358">
    <property type="entry name" value="Sig_transdc_His_kin-like_C"/>
</dbReference>
<protein>
    <recommendedName>
        <fullName evidence="2">histidine kinase</fullName>
        <ecNumber evidence="2">2.7.13.3</ecNumber>
    </recommendedName>
</protein>
<evidence type="ECO:0000313" key="11">
    <source>
        <dbReference type="EMBL" id="MDN4495546.1"/>
    </source>
</evidence>
<dbReference type="Pfam" id="PF02518">
    <property type="entry name" value="HATPase_c"/>
    <property type="match status" value="1"/>
</dbReference>
<dbReference type="Gene3D" id="1.10.287.130">
    <property type="match status" value="1"/>
</dbReference>
<evidence type="ECO:0000256" key="5">
    <source>
        <dbReference type="ARBA" id="ARBA00022741"/>
    </source>
</evidence>
<sequence length="415" mass="47212">MKKFLSSKLSIALIILSIFIMGQLLGALAIKHYFIKSKIDEFQPQLTSIAEEVSERNTITNNNPFYIMAYNVHGERIKILNKNELLQNSVDETKVNKFLINYLPRIVSKKTTIAEIKEIHGFSSKALVIGLPIVKNNKVIGGIFLLKPARSYVAALDGFYLVFFTTLAIGTIIILIFLRLFIKERNQLEQMRKDYIANISHELKSPLASIKALTETLADHVVTEQSRINQYYSIILRESAHLEKLIYDLLELSRLQSEVVAFKKKIVNTNQLIEHVSEPFSILAEDMDLQFKITDQAKNLPVTYTNEDRIMQVLTILLDNAFKFTPENGRIEIDAECTNKKVKILVSDNGPGISKEFLPYIFERFKQADSSHNTVGSGLGLSIAHEIMVRLGEEIQIRKSRFNSGTTFTISIKRI</sequence>
<keyword evidence="12" id="KW-1185">Reference proteome</keyword>
<dbReference type="InterPro" id="IPR036890">
    <property type="entry name" value="HATPase_C_sf"/>
</dbReference>
<gene>
    <name evidence="11" type="ORF">QYB95_18550</name>
</gene>
<evidence type="ECO:0000313" key="12">
    <source>
        <dbReference type="Proteomes" id="UP001172743"/>
    </source>
</evidence>
<dbReference type="RefSeq" id="WP_301139855.1">
    <property type="nucleotide sequence ID" value="NZ_JAUHTQ010000024.1"/>
</dbReference>
<dbReference type="InterPro" id="IPR003661">
    <property type="entry name" value="HisK_dim/P_dom"/>
</dbReference>